<feature type="domain" description="Tryptophan synthase beta chain-like PALP" evidence="7">
    <location>
        <begin position="22"/>
        <end position="309"/>
    </location>
</feature>
<evidence type="ECO:0000313" key="8">
    <source>
        <dbReference type="EMBL" id="MBV7256728.1"/>
    </source>
</evidence>
<dbReference type="EMBL" id="JAGSPA010000002">
    <property type="protein sequence ID" value="MBV7256728.1"/>
    <property type="molecule type" value="Genomic_DNA"/>
</dbReference>
<comment type="cofactor">
    <cofactor evidence="1">
        <name>Ca(2+)</name>
        <dbReference type="ChEBI" id="CHEBI:29108"/>
    </cofactor>
</comment>
<dbReference type="PANTHER" id="PTHR43050:SF1">
    <property type="entry name" value="SERINE RACEMASE"/>
    <property type="match status" value="1"/>
</dbReference>
<comment type="cofactor">
    <cofactor evidence="4">
        <name>Mg(2+)</name>
        <dbReference type="ChEBI" id="CHEBI:18420"/>
    </cofactor>
</comment>
<comment type="cofactor">
    <cofactor evidence="2">
        <name>pyridoxal 5'-phosphate</name>
        <dbReference type="ChEBI" id="CHEBI:597326"/>
    </cofactor>
</comment>
<evidence type="ECO:0000256" key="6">
    <source>
        <dbReference type="ARBA" id="ARBA00022898"/>
    </source>
</evidence>
<name>A0ABS6SF51_9SPHN</name>
<keyword evidence="5" id="KW-0460">Magnesium</keyword>
<evidence type="ECO:0000256" key="3">
    <source>
        <dbReference type="ARBA" id="ARBA00001936"/>
    </source>
</evidence>
<accession>A0ABS6SF51</accession>
<evidence type="ECO:0000313" key="9">
    <source>
        <dbReference type="Proteomes" id="UP000722336"/>
    </source>
</evidence>
<dbReference type="PROSITE" id="PS00165">
    <property type="entry name" value="DEHYDRATASE_SER_THR"/>
    <property type="match status" value="1"/>
</dbReference>
<dbReference type="PANTHER" id="PTHR43050">
    <property type="entry name" value="SERINE / THREONINE RACEMASE FAMILY MEMBER"/>
    <property type="match status" value="1"/>
</dbReference>
<dbReference type="CDD" id="cd01562">
    <property type="entry name" value="Thr-dehyd"/>
    <property type="match status" value="1"/>
</dbReference>
<sequence>MPETSPPRIEDVRDAATRLAGHAVQTPLLRSDAIDAATKARIFFKAECLQVTGSFKFRGAYNRLSALSEKEREAGIVAFSSGNHAQGVARAALLLGMPAAIVMPRDAPPLKVERTRADGAEIIFYDRITGPREEIAAALAAERGAILVPSFDDPHIVAGQGTAGLESAAQLAAFGLAADAIIACCGGGGLASGLALALPEAALWLAEPAGYDDAGESLRTGTIVPVTHAGPTLCDALQTFRIAPLTYDIMSRAGARGVAVSDADVAQAMRTAFTELKVVVEPGGAAALAALLSGKIDVEGQVVLATLSGGNVDPALFAKVLTS</sequence>
<evidence type="ECO:0000256" key="4">
    <source>
        <dbReference type="ARBA" id="ARBA00001946"/>
    </source>
</evidence>
<evidence type="ECO:0000259" key="7">
    <source>
        <dbReference type="Pfam" id="PF00291"/>
    </source>
</evidence>
<dbReference type="InterPro" id="IPR001926">
    <property type="entry name" value="TrpB-like_PALP"/>
</dbReference>
<evidence type="ECO:0000256" key="2">
    <source>
        <dbReference type="ARBA" id="ARBA00001933"/>
    </source>
</evidence>
<dbReference type="Proteomes" id="UP000722336">
    <property type="component" value="Unassembled WGS sequence"/>
</dbReference>
<dbReference type="RefSeq" id="WP_218445444.1">
    <property type="nucleotide sequence ID" value="NZ_JAGSPA010000002.1"/>
</dbReference>
<keyword evidence="6" id="KW-0663">Pyridoxal phosphate</keyword>
<gene>
    <name evidence="8" type="ORF">KCG44_08005</name>
</gene>
<evidence type="ECO:0000256" key="5">
    <source>
        <dbReference type="ARBA" id="ARBA00022842"/>
    </source>
</evidence>
<dbReference type="Pfam" id="PF00291">
    <property type="entry name" value="PALP"/>
    <property type="match status" value="1"/>
</dbReference>
<organism evidence="8 9">
    <name type="scientific">Pacificimonas pallii</name>
    <dbReference type="NCBI Taxonomy" id="2827236"/>
    <lineage>
        <taxon>Bacteria</taxon>
        <taxon>Pseudomonadati</taxon>
        <taxon>Pseudomonadota</taxon>
        <taxon>Alphaproteobacteria</taxon>
        <taxon>Sphingomonadales</taxon>
        <taxon>Sphingosinicellaceae</taxon>
        <taxon>Pacificimonas</taxon>
    </lineage>
</organism>
<protein>
    <submittedName>
        <fullName evidence="8">Threonine/serine dehydratase</fullName>
    </submittedName>
</protein>
<dbReference type="InterPro" id="IPR000634">
    <property type="entry name" value="Ser/Thr_deHydtase_PyrdxlP-BS"/>
</dbReference>
<comment type="caution">
    <text evidence="8">The sequence shown here is derived from an EMBL/GenBank/DDBJ whole genome shotgun (WGS) entry which is preliminary data.</text>
</comment>
<keyword evidence="9" id="KW-1185">Reference proteome</keyword>
<comment type="cofactor">
    <cofactor evidence="3">
        <name>Mn(2+)</name>
        <dbReference type="ChEBI" id="CHEBI:29035"/>
    </cofactor>
</comment>
<proteinExistence type="predicted"/>
<evidence type="ECO:0000256" key="1">
    <source>
        <dbReference type="ARBA" id="ARBA00001913"/>
    </source>
</evidence>
<reference evidence="8 9" key="1">
    <citation type="submission" date="2021-04" db="EMBL/GenBank/DDBJ databases">
        <authorList>
            <person name="Pira H."/>
            <person name="Risdian C."/>
            <person name="Wink J."/>
        </authorList>
    </citation>
    <scope>NUCLEOTIDE SEQUENCE [LARGE SCALE GENOMIC DNA]</scope>
    <source>
        <strain evidence="8 9">WHA3</strain>
    </source>
</reference>